<keyword evidence="5" id="KW-0732">Signal</keyword>
<feature type="signal peptide" evidence="5">
    <location>
        <begin position="1"/>
        <end position="23"/>
    </location>
</feature>
<keyword evidence="2 4" id="KW-0245">EGF-like domain</keyword>
<comment type="caution">
    <text evidence="4">Lacks conserved residue(s) required for the propagation of feature annotation.</text>
</comment>
<dbReference type="InterPro" id="IPR001881">
    <property type="entry name" value="EGF-like_Ca-bd_dom"/>
</dbReference>
<dbReference type="PROSITE" id="PS00022">
    <property type="entry name" value="EGF_1"/>
    <property type="match status" value="1"/>
</dbReference>
<dbReference type="AlphaFoldDB" id="A0A9P0XA03"/>
<dbReference type="InterPro" id="IPR009030">
    <property type="entry name" value="Growth_fac_rcpt_cys_sf"/>
</dbReference>
<evidence type="ECO:0000256" key="2">
    <source>
        <dbReference type="ARBA" id="ARBA00022536"/>
    </source>
</evidence>
<evidence type="ECO:0000256" key="3">
    <source>
        <dbReference type="ARBA" id="ARBA00023157"/>
    </source>
</evidence>
<accession>A0A9P0XA03</accession>
<dbReference type="InterPro" id="IPR018097">
    <property type="entry name" value="EGF_Ca-bd_CS"/>
</dbReference>
<dbReference type="Proteomes" id="UP001152562">
    <property type="component" value="Unassembled WGS sequence"/>
</dbReference>
<comment type="caution">
    <text evidence="7">The sequence shown here is derived from an EMBL/GenBank/DDBJ whole genome shotgun (WGS) entry which is preliminary data.</text>
</comment>
<dbReference type="PROSITE" id="PS01248">
    <property type="entry name" value="EGF_LAM_1"/>
    <property type="match status" value="1"/>
</dbReference>
<gene>
    <name evidence="7" type="ORF">PIBRA_LOCUS5296</name>
</gene>
<dbReference type="SMART" id="SM00179">
    <property type="entry name" value="EGF_CA"/>
    <property type="match status" value="1"/>
</dbReference>
<dbReference type="CDD" id="cd00054">
    <property type="entry name" value="EGF_CA"/>
    <property type="match status" value="1"/>
</dbReference>
<dbReference type="SMART" id="SM00181">
    <property type="entry name" value="EGF"/>
    <property type="match status" value="3"/>
</dbReference>
<dbReference type="PROSITE" id="PS50026">
    <property type="entry name" value="EGF_3"/>
    <property type="match status" value="1"/>
</dbReference>
<organism evidence="7 8">
    <name type="scientific">Pieris brassicae</name>
    <name type="common">White butterfly</name>
    <name type="synonym">Large white butterfly</name>
    <dbReference type="NCBI Taxonomy" id="7116"/>
    <lineage>
        <taxon>Eukaryota</taxon>
        <taxon>Metazoa</taxon>
        <taxon>Ecdysozoa</taxon>
        <taxon>Arthropoda</taxon>
        <taxon>Hexapoda</taxon>
        <taxon>Insecta</taxon>
        <taxon>Pterygota</taxon>
        <taxon>Neoptera</taxon>
        <taxon>Endopterygota</taxon>
        <taxon>Lepidoptera</taxon>
        <taxon>Glossata</taxon>
        <taxon>Ditrysia</taxon>
        <taxon>Papilionoidea</taxon>
        <taxon>Pieridae</taxon>
        <taxon>Pierinae</taxon>
        <taxon>Pieris</taxon>
    </lineage>
</organism>
<proteinExistence type="inferred from homology"/>
<evidence type="ECO:0000313" key="7">
    <source>
        <dbReference type="EMBL" id="CAH4028459.1"/>
    </source>
</evidence>
<dbReference type="SUPFAM" id="SSF57184">
    <property type="entry name" value="Growth factor receptor domain"/>
    <property type="match status" value="1"/>
</dbReference>
<feature type="disulfide bond" evidence="4">
    <location>
        <begin position="179"/>
        <end position="188"/>
    </location>
</feature>
<comment type="similarity">
    <text evidence="1">Belongs to the CRELD family.</text>
</comment>
<evidence type="ECO:0000313" key="8">
    <source>
        <dbReference type="Proteomes" id="UP001152562"/>
    </source>
</evidence>
<sequence length="366" mass="41828">MYKKPFYICLFIEFLLLLTTASAKNNQNQVRLQKLNDCRRCQIFSDSFIHWFEKTSRGKFDGGDVAWEETKLKSYAQSEIRLVEIQENLCSELSRHMDECYSVAEEAEYLVETWWSEGNYQISEFYSWLCLENLKSCCPKHHYGADCTPCPLDKDGNICSNQGTCHGDSTRKGNGTCICDAAFTGQFCNHCASNYYRTKETECMPCHKSCQECYSYGSNMCKVCAVGWELITDSCTDIDECQLDTVCKNNQYCINNEGSFSCKYCDASCFTCIGSGSYNCTACRPNEELWSGKCIDKKMVNNLLLNADKRLFMYSFLNILMFLFYRRTKTVAIGIGVLVSILIFKLETGADITIKDSITNHVVTWL</sequence>
<dbReference type="EMBL" id="CALOZG010000005">
    <property type="protein sequence ID" value="CAH4028459.1"/>
    <property type="molecule type" value="Genomic_DNA"/>
</dbReference>
<feature type="domain" description="EGF-like" evidence="6">
    <location>
        <begin position="151"/>
        <end position="189"/>
    </location>
</feature>
<dbReference type="Gene3D" id="2.10.25.10">
    <property type="entry name" value="Laminin"/>
    <property type="match status" value="1"/>
</dbReference>
<reference evidence="7" key="1">
    <citation type="submission" date="2022-05" db="EMBL/GenBank/DDBJ databases">
        <authorList>
            <person name="Okamura Y."/>
        </authorList>
    </citation>
    <scope>NUCLEOTIDE SEQUENCE</scope>
</reference>
<evidence type="ECO:0000256" key="4">
    <source>
        <dbReference type="PROSITE-ProRule" id="PRU00076"/>
    </source>
</evidence>
<dbReference type="GO" id="GO:0048731">
    <property type="term" value="P:system development"/>
    <property type="evidence" value="ECO:0007669"/>
    <property type="project" value="UniProtKB-ARBA"/>
</dbReference>
<dbReference type="InterPro" id="IPR002049">
    <property type="entry name" value="LE_dom"/>
</dbReference>
<dbReference type="PROSITE" id="PS01187">
    <property type="entry name" value="EGF_CA"/>
    <property type="match status" value="1"/>
</dbReference>
<dbReference type="GO" id="GO:0048513">
    <property type="term" value="P:animal organ development"/>
    <property type="evidence" value="ECO:0007669"/>
    <property type="project" value="UniProtKB-ARBA"/>
</dbReference>
<dbReference type="GO" id="GO:0005509">
    <property type="term" value="F:calcium ion binding"/>
    <property type="evidence" value="ECO:0007669"/>
    <property type="project" value="InterPro"/>
</dbReference>
<keyword evidence="8" id="KW-1185">Reference proteome</keyword>
<dbReference type="CDD" id="cd00064">
    <property type="entry name" value="FU"/>
    <property type="match status" value="1"/>
</dbReference>
<keyword evidence="3 4" id="KW-1015">Disulfide bond</keyword>
<name>A0A9P0XA03_PIEBR</name>
<protein>
    <recommendedName>
        <fullName evidence="6">EGF-like domain-containing protein</fullName>
    </recommendedName>
</protein>
<evidence type="ECO:0000256" key="5">
    <source>
        <dbReference type="SAM" id="SignalP"/>
    </source>
</evidence>
<dbReference type="InterPro" id="IPR000742">
    <property type="entry name" value="EGF"/>
</dbReference>
<evidence type="ECO:0000256" key="1">
    <source>
        <dbReference type="ARBA" id="ARBA00005897"/>
    </source>
</evidence>
<dbReference type="SMART" id="SM00261">
    <property type="entry name" value="FU"/>
    <property type="match status" value="2"/>
</dbReference>
<dbReference type="InterPro" id="IPR006212">
    <property type="entry name" value="Furin_repeat"/>
</dbReference>
<evidence type="ECO:0000259" key="6">
    <source>
        <dbReference type="PROSITE" id="PS50026"/>
    </source>
</evidence>
<feature type="chain" id="PRO_5040163746" description="EGF-like domain-containing protein" evidence="5">
    <location>
        <begin position="24"/>
        <end position="366"/>
    </location>
</feature>